<dbReference type="SUPFAM" id="SSF54862">
    <property type="entry name" value="4Fe-4S ferredoxins"/>
    <property type="match status" value="1"/>
</dbReference>
<dbReference type="SUPFAM" id="SSF56770">
    <property type="entry name" value="HydA/Nqo6-like"/>
    <property type="match status" value="1"/>
</dbReference>
<sequence>MLKILRKTLQTGRVTIPYPSKPDEPPDGFLGKPVIDFAKADLEKLRVAESVCPTRAISIETDGAKSTVRLSYASCIFCGRCAEAYPEAIAMTTEFELATTRKERLLVSADYVDGKPAQVIALPSQPSLEQLGEQTKREIFRIFRRSLHIREVDAGSCNGCELEIAALNNPIYDLERFGLHFVASPRHADMLLVTGPVTRNMEIALKKTYEATPDPKLVVAVGACACSGGIFGESYASKGGVDKVIPVDVYIPGCPPRPQAILHGILLAIGRVK</sequence>
<dbReference type="GO" id="GO:0008137">
    <property type="term" value="F:NADH dehydrogenase (ubiquinone) activity"/>
    <property type="evidence" value="ECO:0007669"/>
    <property type="project" value="InterPro"/>
</dbReference>
<keyword evidence="6" id="KW-0411">Iron-sulfur</keyword>
<evidence type="ECO:0000256" key="2">
    <source>
        <dbReference type="ARBA" id="ARBA00009173"/>
    </source>
</evidence>
<dbReference type="Gene3D" id="3.30.70.20">
    <property type="match status" value="1"/>
</dbReference>
<evidence type="ECO:0000256" key="5">
    <source>
        <dbReference type="ARBA" id="ARBA00023004"/>
    </source>
</evidence>
<dbReference type="Proteomes" id="UP000179157">
    <property type="component" value="Unassembled WGS sequence"/>
</dbReference>
<keyword evidence="4" id="KW-0479">Metal-binding</keyword>
<evidence type="ECO:0000256" key="6">
    <source>
        <dbReference type="ARBA" id="ARBA00023014"/>
    </source>
</evidence>
<protein>
    <submittedName>
        <fullName evidence="8">Hydrogenase</fullName>
    </submittedName>
</protein>
<dbReference type="GO" id="GO:0046872">
    <property type="term" value="F:metal ion binding"/>
    <property type="evidence" value="ECO:0007669"/>
    <property type="project" value="UniProtKB-KW"/>
</dbReference>
<dbReference type="InterPro" id="IPR006138">
    <property type="entry name" value="NADH_UQ_OxRdtase_20Kd_su"/>
</dbReference>
<evidence type="ECO:0000256" key="3">
    <source>
        <dbReference type="ARBA" id="ARBA00022485"/>
    </source>
</evidence>
<comment type="similarity">
    <text evidence="2">Belongs to the complex I 20 kDa subunit family.</text>
</comment>
<evidence type="ECO:0000256" key="1">
    <source>
        <dbReference type="ARBA" id="ARBA00001966"/>
    </source>
</evidence>
<dbReference type="PANTHER" id="PTHR42989">
    <property type="entry name" value="HYDROGENASE-4 COMPONENT I"/>
    <property type="match status" value="1"/>
</dbReference>
<accession>A0A1F5UX95</accession>
<name>A0A1F5UX95_FRAXR</name>
<dbReference type="InterPro" id="IPR006137">
    <property type="entry name" value="NADH_UbQ_OxRdtase-like_20kDa"/>
</dbReference>
<dbReference type="EMBL" id="MFGX01000048">
    <property type="protein sequence ID" value="OGF55775.1"/>
    <property type="molecule type" value="Genomic_DNA"/>
</dbReference>
<dbReference type="InterPro" id="IPR052375">
    <property type="entry name" value="Complex_I_20kDa-like"/>
</dbReference>
<dbReference type="GO" id="GO:0048038">
    <property type="term" value="F:quinone binding"/>
    <property type="evidence" value="ECO:0007669"/>
    <property type="project" value="InterPro"/>
</dbReference>
<evidence type="ECO:0000256" key="4">
    <source>
        <dbReference type="ARBA" id="ARBA00022723"/>
    </source>
</evidence>
<evidence type="ECO:0000313" key="8">
    <source>
        <dbReference type="EMBL" id="OGF55775.1"/>
    </source>
</evidence>
<dbReference type="PROSITE" id="PS51379">
    <property type="entry name" value="4FE4S_FER_2"/>
    <property type="match status" value="1"/>
</dbReference>
<reference evidence="8 9" key="1">
    <citation type="journal article" date="2016" name="Nat. Commun.">
        <title>Thousands of microbial genomes shed light on interconnected biogeochemical processes in an aquifer system.</title>
        <authorList>
            <person name="Anantharaman K."/>
            <person name="Brown C.T."/>
            <person name="Hug L.A."/>
            <person name="Sharon I."/>
            <person name="Castelle C.J."/>
            <person name="Probst A.J."/>
            <person name="Thomas B.C."/>
            <person name="Singh A."/>
            <person name="Wilkins M.J."/>
            <person name="Karaoz U."/>
            <person name="Brodie E.L."/>
            <person name="Williams K.H."/>
            <person name="Hubbard S.S."/>
            <person name="Banfield J.F."/>
        </authorList>
    </citation>
    <scope>NUCLEOTIDE SEQUENCE [LARGE SCALE GENOMIC DNA]</scope>
    <source>
        <strain evidence="9">RBG_16_55_9</strain>
    </source>
</reference>
<dbReference type="STRING" id="1817864.A2Z21_03830"/>
<keyword evidence="5" id="KW-0408">Iron</keyword>
<organism evidence="8 9">
    <name type="scientific">Fraserbacteria sp. (strain RBG_16_55_9)</name>
    <dbReference type="NCBI Taxonomy" id="1817864"/>
    <lineage>
        <taxon>Bacteria</taxon>
        <taxon>Candidatus Fraseribacteriota</taxon>
    </lineage>
</organism>
<dbReference type="NCBIfam" id="NF005012">
    <property type="entry name" value="PRK06411.1"/>
    <property type="match status" value="1"/>
</dbReference>
<evidence type="ECO:0000259" key="7">
    <source>
        <dbReference type="PROSITE" id="PS51379"/>
    </source>
</evidence>
<dbReference type="PROSITE" id="PS01150">
    <property type="entry name" value="COMPLEX1_20K"/>
    <property type="match status" value="1"/>
</dbReference>
<dbReference type="PANTHER" id="PTHR42989:SF1">
    <property type="entry name" value="FORMATE HYDROGENLYASE SUBUNIT 7-RELATED"/>
    <property type="match status" value="1"/>
</dbReference>
<proteinExistence type="inferred from homology"/>
<keyword evidence="3" id="KW-0004">4Fe-4S</keyword>
<dbReference type="Gene3D" id="3.40.50.12280">
    <property type="match status" value="1"/>
</dbReference>
<comment type="caution">
    <text evidence="8">The sequence shown here is derived from an EMBL/GenBank/DDBJ whole genome shotgun (WGS) entry which is preliminary data.</text>
</comment>
<dbReference type="InterPro" id="IPR017896">
    <property type="entry name" value="4Fe4S_Fe-S-bd"/>
</dbReference>
<feature type="domain" description="4Fe-4S ferredoxin-type" evidence="7">
    <location>
        <begin position="66"/>
        <end position="94"/>
    </location>
</feature>
<evidence type="ECO:0000313" key="9">
    <source>
        <dbReference type="Proteomes" id="UP000179157"/>
    </source>
</evidence>
<comment type="cofactor">
    <cofactor evidence="1">
        <name>[4Fe-4S] cluster</name>
        <dbReference type="ChEBI" id="CHEBI:49883"/>
    </cofactor>
</comment>
<dbReference type="GO" id="GO:0051539">
    <property type="term" value="F:4 iron, 4 sulfur cluster binding"/>
    <property type="evidence" value="ECO:0007669"/>
    <property type="project" value="UniProtKB-KW"/>
</dbReference>
<gene>
    <name evidence="8" type="ORF">A2Z21_03830</name>
</gene>
<dbReference type="AlphaFoldDB" id="A0A1F5UX95"/>
<dbReference type="Pfam" id="PF01058">
    <property type="entry name" value="Oxidored_q6"/>
    <property type="match status" value="1"/>
</dbReference>